<dbReference type="GO" id="GO:0020037">
    <property type="term" value="F:heme binding"/>
    <property type="evidence" value="ECO:0007669"/>
    <property type="project" value="InterPro"/>
</dbReference>
<dbReference type="EMBL" id="CM007892">
    <property type="protein sequence ID" value="OTG32350.1"/>
    <property type="molecule type" value="Genomic_DNA"/>
</dbReference>
<dbReference type="PRINTS" id="PR00465">
    <property type="entry name" value="EP450IV"/>
</dbReference>
<dbReference type="InParanoid" id="A0A251V9R3"/>
<dbReference type="PANTHER" id="PTHR24286">
    <property type="entry name" value="CYTOCHROME P450 26"/>
    <property type="match status" value="1"/>
</dbReference>
<keyword evidence="4" id="KW-1185">Reference proteome</keyword>
<dbReference type="OMA" id="HENYADP"/>
<dbReference type="InterPro" id="IPR002403">
    <property type="entry name" value="Cyt_P450_E_grp-IV"/>
</dbReference>
<evidence type="ECO:0000256" key="2">
    <source>
        <dbReference type="ARBA" id="ARBA00023004"/>
    </source>
</evidence>
<name>A0A251V9R3_HELAN</name>
<reference evidence="4" key="1">
    <citation type="journal article" date="2017" name="Nature">
        <title>The sunflower genome provides insights into oil metabolism, flowering and Asterid evolution.</title>
        <authorList>
            <person name="Badouin H."/>
            <person name="Gouzy J."/>
            <person name="Grassa C.J."/>
            <person name="Murat F."/>
            <person name="Staton S.E."/>
            <person name="Cottret L."/>
            <person name="Lelandais-Briere C."/>
            <person name="Owens G.L."/>
            <person name="Carrere S."/>
            <person name="Mayjonade B."/>
            <person name="Legrand L."/>
            <person name="Gill N."/>
            <person name="Kane N.C."/>
            <person name="Bowers J.E."/>
            <person name="Hubner S."/>
            <person name="Bellec A."/>
            <person name="Berard A."/>
            <person name="Berges H."/>
            <person name="Blanchet N."/>
            <person name="Boniface M.C."/>
            <person name="Brunel D."/>
            <person name="Catrice O."/>
            <person name="Chaidir N."/>
            <person name="Claudel C."/>
            <person name="Donnadieu C."/>
            <person name="Faraut T."/>
            <person name="Fievet G."/>
            <person name="Helmstetter N."/>
            <person name="King M."/>
            <person name="Knapp S.J."/>
            <person name="Lai Z."/>
            <person name="Le Paslier M.C."/>
            <person name="Lippi Y."/>
            <person name="Lorenzon L."/>
            <person name="Mandel J.R."/>
            <person name="Marage G."/>
            <person name="Marchand G."/>
            <person name="Marquand E."/>
            <person name="Bret-Mestries E."/>
            <person name="Morien E."/>
            <person name="Nambeesan S."/>
            <person name="Nguyen T."/>
            <person name="Pegot-Espagnet P."/>
            <person name="Pouilly N."/>
            <person name="Raftis F."/>
            <person name="Sallet E."/>
            <person name="Schiex T."/>
            <person name="Thomas J."/>
            <person name="Vandecasteele C."/>
            <person name="Vares D."/>
            <person name="Vear F."/>
            <person name="Vautrin S."/>
            <person name="Crespi M."/>
            <person name="Mangin B."/>
            <person name="Burke J.M."/>
            <person name="Salse J."/>
            <person name="Munos S."/>
            <person name="Vincourt P."/>
            <person name="Rieseberg L.H."/>
            <person name="Langlade N.B."/>
        </authorList>
    </citation>
    <scope>NUCLEOTIDE SEQUENCE [LARGE SCALE GENOMIC DNA]</scope>
    <source>
        <strain evidence="4">cv. SF193</strain>
    </source>
</reference>
<dbReference type="Pfam" id="PF00067">
    <property type="entry name" value="p450"/>
    <property type="match status" value="1"/>
</dbReference>
<gene>
    <name evidence="3" type="ORF">HannXRQ_Chr03g0085671</name>
</gene>
<protein>
    <submittedName>
        <fullName evidence="3">Putative cytochrome P450</fullName>
    </submittedName>
</protein>
<keyword evidence="1" id="KW-0479">Metal-binding</keyword>
<proteinExistence type="predicted"/>
<dbReference type="GO" id="GO:0010268">
    <property type="term" value="P:brassinosteroid homeostasis"/>
    <property type="evidence" value="ECO:0000318"/>
    <property type="project" value="GO_Central"/>
</dbReference>
<dbReference type="SUPFAM" id="SSF48264">
    <property type="entry name" value="Cytochrome P450"/>
    <property type="match status" value="1"/>
</dbReference>
<dbReference type="PANTHER" id="PTHR24286:SF11">
    <property type="entry name" value="CYTOCHROME P450, FAMILY 87, SUBFAMILY A, POLYPEPTIDE 2"/>
    <property type="match status" value="1"/>
</dbReference>
<dbReference type="Proteomes" id="UP000215914">
    <property type="component" value="Chromosome 3"/>
</dbReference>
<dbReference type="GO" id="GO:0005506">
    <property type="term" value="F:iron ion binding"/>
    <property type="evidence" value="ECO:0007669"/>
    <property type="project" value="InterPro"/>
</dbReference>
<dbReference type="GO" id="GO:0016705">
    <property type="term" value="F:oxidoreductase activity, acting on paired donors, with incorporation or reduction of molecular oxygen"/>
    <property type="evidence" value="ECO:0007669"/>
    <property type="project" value="InterPro"/>
</dbReference>
<evidence type="ECO:0000313" key="4">
    <source>
        <dbReference type="Proteomes" id="UP000215914"/>
    </source>
</evidence>
<dbReference type="Gene3D" id="1.10.630.10">
    <property type="entry name" value="Cytochrome P450"/>
    <property type="match status" value="1"/>
</dbReference>
<dbReference type="InterPro" id="IPR036396">
    <property type="entry name" value="Cyt_P450_sf"/>
</dbReference>
<organism evidence="3 4">
    <name type="scientific">Helianthus annuus</name>
    <name type="common">Common sunflower</name>
    <dbReference type="NCBI Taxonomy" id="4232"/>
    <lineage>
        <taxon>Eukaryota</taxon>
        <taxon>Viridiplantae</taxon>
        <taxon>Streptophyta</taxon>
        <taxon>Embryophyta</taxon>
        <taxon>Tracheophyta</taxon>
        <taxon>Spermatophyta</taxon>
        <taxon>Magnoliopsida</taxon>
        <taxon>eudicotyledons</taxon>
        <taxon>Gunneridae</taxon>
        <taxon>Pentapetalae</taxon>
        <taxon>asterids</taxon>
        <taxon>campanulids</taxon>
        <taxon>Asterales</taxon>
        <taxon>Asteraceae</taxon>
        <taxon>Asteroideae</taxon>
        <taxon>Heliantheae alliance</taxon>
        <taxon>Heliantheae</taxon>
        <taxon>Helianthus</taxon>
    </lineage>
</organism>
<accession>A0A251V9R3</accession>
<dbReference type="GO" id="GO:0016132">
    <property type="term" value="P:brassinosteroid biosynthetic process"/>
    <property type="evidence" value="ECO:0000318"/>
    <property type="project" value="GO_Central"/>
</dbReference>
<evidence type="ECO:0000313" key="3">
    <source>
        <dbReference type="EMBL" id="OTG32350.1"/>
    </source>
</evidence>
<keyword evidence="2" id="KW-0408">Iron</keyword>
<sequence length="253" mass="29173">MIFDLTAKKLISYDLEKSSENLRENFDDFMMGLVSIPLAIPGTAHHKCLKGRKKVMKVLKNMLEERRAKPNEANTDFFDYVLEELKKDDTILTEEIALDLMFLLLFASFETTSLAVIVAIKLLTDNPRALKELTEEHEKILRDRENPVSGLTWKEYKSMTFTFQVINETLRLGNVVPALFRKALKDVKFKGSGKIKAENLHEGFFYAGYTIPSGWVVIVCPPAVHLNHENYADPLDFNPWRWKVIFSYPHTVM</sequence>
<dbReference type="AlphaFoldDB" id="A0A251V9R3"/>
<dbReference type="GO" id="GO:0004497">
    <property type="term" value="F:monooxygenase activity"/>
    <property type="evidence" value="ECO:0000318"/>
    <property type="project" value="GO_Central"/>
</dbReference>
<dbReference type="InterPro" id="IPR001128">
    <property type="entry name" value="Cyt_P450"/>
</dbReference>
<evidence type="ECO:0000256" key="1">
    <source>
        <dbReference type="ARBA" id="ARBA00022723"/>
    </source>
</evidence>